<dbReference type="SUPFAM" id="SSF56281">
    <property type="entry name" value="Metallo-hydrolase/oxidoreductase"/>
    <property type="match status" value="2"/>
</dbReference>
<evidence type="ECO:0000313" key="7">
    <source>
        <dbReference type="Proteomes" id="UP001157034"/>
    </source>
</evidence>
<sequence>MTAVELVAPGVHRVRDSCEVYVVQRDGHAIAIDFGTGAVLDALPELGIERLDAVLMTHHHRDQGQGLPRAVEAGIPIIVPPTEQDLFGRVDEMWATRTLANDYNLRQDRFSILAPVPVAGTAAVYRTVEYGGIAVRAIPTPGHTMGSVTYLVEPQDDPGAGPIAFSGDLIAAPGRVWSLAATQWSYTENEGPAMLVLSSMLLAREAPSLVLPSHGEPIADPVPALELLTERAQAYVDSRRLQPWALRDWLDHPFVRITQHLLVNRAANSCSYVLLDDAGGALLIDYGYDVSTGWPAGTDRAARLPWLASLPALRRDFGVERVEVALATHYHDDHVAGLNLLREVEGTQVWLPEHVAPILADPMRTDLPCQWFDPIPADRVLELGGTVEWSGYRITTHDLPGHTLYQAAFEFEVDGVRVLATGDQQTALEGPLAAREILNYQYRNRFRTTDYVDSAALYRRVAPGLLVTGHWRGRWVDEGYLDQLAAQGAETAAVHAELLADEAPPADGNLVLLEPFHRQWVTGDTVEYVAIVHNARDSEVAASVQLALPAGWEVVSPPDAMAIPPHREARFTFSVRVGDPGRRQRLAADVTFDGRRLGQLADAVADVAPPPSEGIMLTRPESNG</sequence>
<evidence type="ECO:0000256" key="2">
    <source>
        <dbReference type="ARBA" id="ARBA00022723"/>
    </source>
</evidence>
<keyword evidence="2" id="KW-0479">Metal-binding</keyword>
<dbReference type="Proteomes" id="UP001157034">
    <property type="component" value="Unassembled WGS sequence"/>
</dbReference>
<dbReference type="CDD" id="cd06262">
    <property type="entry name" value="metallo-hydrolase-like_MBL-fold"/>
    <property type="match status" value="2"/>
</dbReference>
<feature type="domain" description="Metallo-beta-lactamase" evidence="5">
    <location>
        <begin position="269"/>
        <end position="470"/>
    </location>
</feature>
<keyword evidence="4" id="KW-0862">Zinc</keyword>
<organism evidence="6 7">
    <name type="scientific">Pseudolysinimonas kribbensis</name>
    <dbReference type="NCBI Taxonomy" id="433641"/>
    <lineage>
        <taxon>Bacteria</taxon>
        <taxon>Bacillati</taxon>
        <taxon>Actinomycetota</taxon>
        <taxon>Actinomycetes</taxon>
        <taxon>Micrococcales</taxon>
        <taxon>Microbacteriaceae</taxon>
        <taxon>Pseudolysinimonas</taxon>
    </lineage>
</organism>
<evidence type="ECO:0000256" key="3">
    <source>
        <dbReference type="ARBA" id="ARBA00022801"/>
    </source>
</evidence>
<reference evidence="7" key="1">
    <citation type="journal article" date="2019" name="Int. J. Syst. Evol. Microbiol.">
        <title>The Global Catalogue of Microorganisms (GCM) 10K type strain sequencing project: providing services to taxonomists for standard genome sequencing and annotation.</title>
        <authorList>
            <consortium name="The Broad Institute Genomics Platform"/>
            <consortium name="The Broad Institute Genome Sequencing Center for Infectious Disease"/>
            <person name="Wu L."/>
            <person name="Ma J."/>
        </authorList>
    </citation>
    <scope>NUCLEOTIDE SEQUENCE [LARGE SCALE GENOMIC DNA]</scope>
    <source>
        <strain evidence="7">NBRC 108894</strain>
    </source>
</reference>
<proteinExistence type="predicted"/>
<comment type="cofactor">
    <cofactor evidence="1">
        <name>Zn(2+)</name>
        <dbReference type="ChEBI" id="CHEBI:29105"/>
    </cofactor>
</comment>
<evidence type="ECO:0000256" key="4">
    <source>
        <dbReference type="ARBA" id="ARBA00022833"/>
    </source>
</evidence>
<dbReference type="InterPro" id="IPR001279">
    <property type="entry name" value="Metallo-B-lactamas"/>
</dbReference>
<keyword evidence="7" id="KW-1185">Reference proteome</keyword>
<evidence type="ECO:0000313" key="6">
    <source>
        <dbReference type="EMBL" id="GMA94523.1"/>
    </source>
</evidence>
<dbReference type="RefSeq" id="WP_284253432.1">
    <property type="nucleotide sequence ID" value="NZ_BSVB01000001.1"/>
</dbReference>
<dbReference type="PANTHER" id="PTHR46233">
    <property type="entry name" value="HYDROXYACYLGLUTATHIONE HYDROLASE GLOC"/>
    <property type="match status" value="1"/>
</dbReference>
<keyword evidence="3" id="KW-0378">Hydrolase</keyword>
<name>A0ABQ6K250_9MICO</name>
<dbReference type="Pfam" id="PF00753">
    <property type="entry name" value="Lactamase_B"/>
    <property type="match status" value="2"/>
</dbReference>
<dbReference type="Gene3D" id="3.60.15.10">
    <property type="entry name" value="Ribonuclease Z/Hydroxyacylglutathione hydrolase-like"/>
    <property type="match status" value="2"/>
</dbReference>
<comment type="caution">
    <text evidence="6">The sequence shown here is derived from an EMBL/GenBank/DDBJ whole genome shotgun (WGS) entry which is preliminary data.</text>
</comment>
<evidence type="ECO:0000256" key="1">
    <source>
        <dbReference type="ARBA" id="ARBA00001947"/>
    </source>
</evidence>
<dbReference type="InterPro" id="IPR051453">
    <property type="entry name" value="MBL_Glyoxalase_II"/>
</dbReference>
<dbReference type="SMART" id="SM00849">
    <property type="entry name" value="Lactamase_B"/>
    <property type="match status" value="2"/>
</dbReference>
<dbReference type="EMBL" id="BSVB01000001">
    <property type="protein sequence ID" value="GMA94523.1"/>
    <property type="molecule type" value="Genomic_DNA"/>
</dbReference>
<gene>
    <name evidence="6" type="ORF">GCM10025881_13470</name>
</gene>
<feature type="domain" description="Metallo-beta-lactamase" evidence="5">
    <location>
        <begin position="17"/>
        <end position="214"/>
    </location>
</feature>
<protein>
    <recommendedName>
        <fullName evidence="5">Metallo-beta-lactamase domain-containing protein</fullName>
    </recommendedName>
</protein>
<dbReference type="InterPro" id="IPR036866">
    <property type="entry name" value="RibonucZ/Hydroxyglut_hydro"/>
</dbReference>
<evidence type="ECO:0000259" key="5">
    <source>
        <dbReference type="SMART" id="SM00849"/>
    </source>
</evidence>
<dbReference type="PANTHER" id="PTHR46233:SF3">
    <property type="entry name" value="HYDROXYACYLGLUTATHIONE HYDROLASE GLOC"/>
    <property type="match status" value="1"/>
</dbReference>
<accession>A0ABQ6K250</accession>